<dbReference type="GO" id="GO:0016020">
    <property type="term" value="C:membrane"/>
    <property type="evidence" value="ECO:0007669"/>
    <property type="project" value="UniProtKB-SubCell"/>
</dbReference>
<feature type="transmembrane region" description="Helical" evidence="7">
    <location>
        <begin position="108"/>
        <end position="128"/>
    </location>
</feature>
<keyword evidence="5 7" id="KW-0472">Membrane</keyword>
<comment type="caution">
    <text evidence="8">The sequence shown here is derived from an EMBL/GenBank/DDBJ whole genome shotgun (WGS) entry which is preliminary data.</text>
</comment>
<evidence type="ECO:0000256" key="5">
    <source>
        <dbReference type="ARBA" id="ARBA00023136"/>
    </source>
</evidence>
<dbReference type="OrthoDB" id="6116039at2759"/>
<dbReference type="Proteomes" id="UP000242188">
    <property type="component" value="Unassembled WGS sequence"/>
</dbReference>
<proteinExistence type="inferred from homology"/>
<dbReference type="InterPro" id="IPR007593">
    <property type="entry name" value="CD225/Dispanin_fam"/>
</dbReference>
<name>A0A210QY56_MIZYE</name>
<feature type="transmembrane region" description="Helical" evidence="7">
    <location>
        <begin position="149"/>
        <end position="171"/>
    </location>
</feature>
<evidence type="ECO:0000256" key="1">
    <source>
        <dbReference type="ARBA" id="ARBA00004370"/>
    </source>
</evidence>
<dbReference type="EMBL" id="NEDP02001291">
    <property type="protein sequence ID" value="OWF53660.1"/>
    <property type="molecule type" value="Genomic_DNA"/>
</dbReference>
<gene>
    <name evidence="8" type="ORF">KP79_PYT07669</name>
</gene>
<evidence type="ECO:0000313" key="9">
    <source>
        <dbReference type="Proteomes" id="UP000242188"/>
    </source>
</evidence>
<accession>A0A210QY56</accession>
<keyword evidence="3 7" id="KW-0812">Transmembrane</keyword>
<evidence type="ECO:0000256" key="3">
    <source>
        <dbReference type="ARBA" id="ARBA00022692"/>
    </source>
</evidence>
<feature type="region of interest" description="Disordered" evidence="6">
    <location>
        <begin position="1"/>
        <end position="31"/>
    </location>
</feature>
<evidence type="ECO:0000313" key="8">
    <source>
        <dbReference type="EMBL" id="OWF53660.1"/>
    </source>
</evidence>
<protein>
    <submittedName>
        <fullName evidence="8">Uncharacterized protein</fullName>
    </submittedName>
</protein>
<keyword evidence="4 7" id="KW-1133">Transmembrane helix</keyword>
<evidence type="ECO:0000256" key="7">
    <source>
        <dbReference type="SAM" id="Phobius"/>
    </source>
</evidence>
<dbReference type="Pfam" id="PF04505">
    <property type="entry name" value="CD225"/>
    <property type="match status" value="1"/>
</dbReference>
<evidence type="ECO:0000256" key="6">
    <source>
        <dbReference type="SAM" id="MobiDB-lite"/>
    </source>
</evidence>
<comment type="similarity">
    <text evidence="2">Belongs to the CD225/Dispanin family.</text>
</comment>
<feature type="compositionally biased region" description="Polar residues" evidence="6">
    <location>
        <begin position="1"/>
        <end position="28"/>
    </location>
</feature>
<evidence type="ECO:0000256" key="4">
    <source>
        <dbReference type="ARBA" id="ARBA00022989"/>
    </source>
</evidence>
<organism evidence="8 9">
    <name type="scientific">Mizuhopecten yessoensis</name>
    <name type="common">Japanese scallop</name>
    <name type="synonym">Patinopecten yessoensis</name>
    <dbReference type="NCBI Taxonomy" id="6573"/>
    <lineage>
        <taxon>Eukaryota</taxon>
        <taxon>Metazoa</taxon>
        <taxon>Spiralia</taxon>
        <taxon>Lophotrochozoa</taxon>
        <taxon>Mollusca</taxon>
        <taxon>Bivalvia</taxon>
        <taxon>Autobranchia</taxon>
        <taxon>Pteriomorphia</taxon>
        <taxon>Pectinida</taxon>
        <taxon>Pectinoidea</taxon>
        <taxon>Pectinidae</taxon>
        <taxon>Mizuhopecten</taxon>
    </lineage>
</organism>
<evidence type="ECO:0000256" key="2">
    <source>
        <dbReference type="ARBA" id="ARBA00006843"/>
    </source>
</evidence>
<dbReference type="AlphaFoldDB" id="A0A210QY56"/>
<sequence>MTTCIDINNSGTENQPLHENQEQTTQDVQEAPVDTDVEHVAMSLLEHHENESKGPSNMKSFNIEPAYQNTIENPYKETTVTLPHLVKKMPEEQLLPRPWRTFNQVVCLSYISILFCMCIGVFANRYAWRAKLQNGKGLYGLAQKWSRRAVYASYTAFVVGLIIIIIVPLTATNTI</sequence>
<keyword evidence="9" id="KW-1185">Reference proteome</keyword>
<reference evidence="8 9" key="1">
    <citation type="journal article" date="2017" name="Nat. Ecol. Evol.">
        <title>Scallop genome provides insights into evolution of bilaterian karyotype and development.</title>
        <authorList>
            <person name="Wang S."/>
            <person name="Zhang J."/>
            <person name="Jiao W."/>
            <person name="Li J."/>
            <person name="Xun X."/>
            <person name="Sun Y."/>
            <person name="Guo X."/>
            <person name="Huan P."/>
            <person name="Dong B."/>
            <person name="Zhang L."/>
            <person name="Hu X."/>
            <person name="Sun X."/>
            <person name="Wang J."/>
            <person name="Zhao C."/>
            <person name="Wang Y."/>
            <person name="Wang D."/>
            <person name="Huang X."/>
            <person name="Wang R."/>
            <person name="Lv J."/>
            <person name="Li Y."/>
            <person name="Zhang Z."/>
            <person name="Liu B."/>
            <person name="Lu W."/>
            <person name="Hui Y."/>
            <person name="Liang J."/>
            <person name="Zhou Z."/>
            <person name="Hou R."/>
            <person name="Li X."/>
            <person name="Liu Y."/>
            <person name="Li H."/>
            <person name="Ning X."/>
            <person name="Lin Y."/>
            <person name="Zhao L."/>
            <person name="Xing Q."/>
            <person name="Dou J."/>
            <person name="Li Y."/>
            <person name="Mao J."/>
            <person name="Guo H."/>
            <person name="Dou H."/>
            <person name="Li T."/>
            <person name="Mu C."/>
            <person name="Jiang W."/>
            <person name="Fu Q."/>
            <person name="Fu X."/>
            <person name="Miao Y."/>
            <person name="Liu J."/>
            <person name="Yu Q."/>
            <person name="Li R."/>
            <person name="Liao H."/>
            <person name="Li X."/>
            <person name="Kong Y."/>
            <person name="Jiang Z."/>
            <person name="Chourrout D."/>
            <person name="Li R."/>
            <person name="Bao Z."/>
        </authorList>
    </citation>
    <scope>NUCLEOTIDE SEQUENCE [LARGE SCALE GENOMIC DNA]</scope>
    <source>
        <strain evidence="8 9">PY_sf001</strain>
    </source>
</reference>
<comment type="subcellular location">
    <subcellularLocation>
        <location evidence="1">Membrane</location>
    </subcellularLocation>
</comment>